<feature type="transmembrane region" description="Helical" evidence="8">
    <location>
        <begin position="270"/>
        <end position="292"/>
    </location>
</feature>
<accession>B4I2N6</accession>
<comment type="subcellular location">
    <subcellularLocation>
        <location evidence="1 8">Cell membrane</location>
        <topology evidence="1 8">Multi-pass membrane protein</topology>
    </subcellularLocation>
</comment>
<dbReference type="GO" id="GO:0005886">
    <property type="term" value="C:plasma membrane"/>
    <property type="evidence" value="ECO:0007669"/>
    <property type="project" value="UniProtKB-SubCell"/>
</dbReference>
<gene>
    <name evidence="9" type="primary">Dsec\GM18356</name>
    <name evidence="9" type="ORF">Dsec_GM18356</name>
</gene>
<dbReference type="GO" id="GO:0030424">
    <property type="term" value="C:axon"/>
    <property type="evidence" value="ECO:0007669"/>
    <property type="project" value="TreeGrafter"/>
</dbReference>
<comment type="caution">
    <text evidence="8">Lacks conserved residue(s) required for the propagation of feature annotation.</text>
</comment>
<dbReference type="EMBL" id="CH480820">
    <property type="protein sequence ID" value="EDW54031.1"/>
    <property type="molecule type" value="Genomic_DNA"/>
</dbReference>
<evidence type="ECO:0000256" key="4">
    <source>
        <dbReference type="ARBA" id="ARBA00022989"/>
    </source>
</evidence>
<keyword evidence="10" id="KW-1185">Reference proteome</keyword>
<dbReference type="GO" id="GO:0007165">
    <property type="term" value="P:signal transduction"/>
    <property type="evidence" value="ECO:0007669"/>
    <property type="project" value="UniProtKB-KW"/>
</dbReference>
<dbReference type="InterPro" id="IPR013604">
    <property type="entry name" value="7TM_chemorcpt"/>
</dbReference>
<feature type="transmembrane region" description="Helical" evidence="8">
    <location>
        <begin position="119"/>
        <end position="137"/>
    </location>
</feature>
<proteinExistence type="inferred from homology"/>
<protein>
    <recommendedName>
        <fullName evidence="8">Gustatory receptor</fullName>
    </recommendedName>
</protein>
<evidence type="ECO:0000313" key="9">
    <source>
        <dbReference type="EMBL" id="EDW54031.1"/>
    </source>
</evidence>
<dbReference type="Pfam" id="PF08395">
    <property type="entry name" value="7tm_7"/>
    <property type="match status" value="1"/>
</dbReference>
<dbReference type="GO" id="GO:0008049">
    <property type="term" value="P:male courtship behavior"/>
    <property type="evidence" value="ECO:0007669"/>
    <property type="project" value="TreeGrafter"/>
</dbReference>
<organism evidence="10">
    <name type="scientific">Drosophila sechellia</name>
    <name type="common">Fruit fly</name>
    <dbReference type="NCBI Taxonomy" id="7238"/>
    <lineage>
        <taxon>Eukaryota</taxon>
        <taxon>Metazoa</taxon>
        <taxon>Ecdysozoa</taxon>
        <taxon>Arthropoda</taxon>
        <taxon>Hexapoda</taxon>
        <taxon>Insecta</taxon>
        <taxon>Pterygota</taxon>
        <taxon>Neoptera</taxon>
        <taxon>Endopterygota</taxon>
        <taxon>Diptera</taxon>
        <taxon>Brachycera</taxon>
        <taxon>Muscomorpha</taxon>
        <taxon>Ephydroidea</taxon>
        <taxon>Drosophilidae</taxon>
        <taxon>Drosophila</taxon>
        <taxon>Sophophora</taxon>
    </lineage>
</organism>
<evidence type="ECO:0000256" key="5">
    <source>
        <dbReference type="ARBA" id="ARBA00023136"/>
    </source>
</evidence>
<keyword evidence="5 8" id="KW-0472">Membrane</keyword>
<evidence type="ECO:0000256" key="1">
    <source>
        <dbReference type="ARBA" id="ARBA00004651"/>
    </source>
</evidence>
<evidence type="ECO:0000256" key="8">
    <source>
        <dbReference type="RuleBase" id="RU363108"/>
    </source>
</evidence>
<comment type="similarity">
    <text evidence="8">Belongs to the insect chemoreceptor superfamily. Gustatory receptor (GR) family.</text>
</comment>
<feature type="transmembrane region" description="Helical" evidence="8">
    <location>
        <begin position="37"/>
        <end position="61"/>
    </location>
</feature>
<sequence length="380" mass="43722">MCLKAALVCMEVPFIFVCFGLTYYFLKGDSENLAENGIYYCVHMVSQVAMSTISTFWLLLLCHSSSYSSMFVSVGNRVLQMDRVTVSHAFIVVTSFLDGFRIQQDQLDEAIAFEDSDPWLASTVLAMLVPILGVEYLVCSNAPEYAFRIMVYHLKTLPSLLALQMQIISFILEVMKVNIKVRQTKLQLQILARELSCRWPQSKQKPQFFDQQIHRVKDLKRRYNDLHYMFVRINGCFGGSLLTIIIVYFALFVSNSYWLFVDIRTKPWRIYAILLNLGFIFNVALQMAAACWHCQQSYNLGRQIGCLISKLVKPQGSKRYNDLVSEFSLQTLHQRFVVTAKDFFSLNLHLLSSMFAAVVTYLVILIQFMFAERSSKRSSG</sequence>
<dbReference type="AlphaFoldDB" id="B4I2N6"/>
<dbReference type="GO" id="GO:0050909">
    <property type="term" value="P:sensory perception of taste"/>
    <property type="evidence" value="ECO:0007669"/>
    <property type="project" value="InterPro"/>
</dbReference>
<evidence type="ECO:0000256" key="7">
    <source>
        <dbReference type="ARBA" id="ARBA00023224"/>
    </source>
</evidence>
<feature type="transmembrane region" description="Helical" evidence="8">
    <location>
        <begin position="7"/>
        <end position="25"/>
    </location>
</feature>
<keyword evidence="4 8" id="KW-1133">Transmembrane helix</keyword>
<keyword evidence="2 8" id="KW-1003">Cell membrane</keyword>
<feature type="transmembrane region" description="Helical" evidence="8">
    <location>
        <begin position="229"/>
        <end position="250"/>
    </location>
</feature>
<dbReference type="GO" id="GO:0043025">
    <property type="term" value="C:neuronal cell body"/>
    <property type="evidence" value="ECO:0007669"/>
    <property type="project" value="TreeGrafter"/>
</dbReference>
<keyword evidence="3 8" id="KW-0812">Transmembrane</keyword>
<dbReference type="PANTHER" id="PTHR21143:SF133">
    <property type="entry name" value="GUSTATORY AND PHEROMONE RECEPTOR 32A-RELATED"/>
    <property type="match status" value="1"/>
</dbReference>
<dbReference type="PANTHER" id="PTHR21143">
    <property type="entry name" value="INVERTEBRATE GUSTATORY RECEPTOR"/>
    <property type="match status" value="1"/>
</dbReference>
<keyword evidence="6 8" id="KW-0675">Receptor</keyword>
<dbReference type="GO" id="GO:0030425">
    <property type="term" value="C:dendrite"/>
    <property type="evidence" value="ECO:0007669"/>
    <property type="project" value="TreeGrafter"/>
</dbReference>
<keyword evidence="7 8" id="KW-0807">Transducer</keyword>
<evidence type="ECO:0000256" key="6">
    <source>
        <dbReference type="ARBA" id="ARBA00023170"/>
    </source>
</evidence>
<reference evidence="9 10" key="1">
    <citation type="journal article" date="2007" name="Nature">
        <title>Evolution of genes and genomes on the Drosophila phylogeny.</title>
        <authorList>
            <consortium name="Drosophila 12 Genomes Consortium"/>
            <person name="Clark A.G."/>
            <person name="Eisen M.B."/>
            <person name="Smith D.R."/>
            <person name="Bergman C.M."/>
            <person name="Oliver B."/>
            <person name="Markow T.A."/>
            <person name="Kaufman T.C."/>
            <person name="Kellis M."/>
            <person name="Gelbart W."/>
            <person name="Iyer V.N."/>
            <person name="Pollard D.A."/>
            <person name="Sackton T.B."/>
            <person name="Larracuente A.M."/>
            <person name="Singh N.D."/>
            <person name="Abad J.P."/>
            <person name="Abt D.N."/>
            <person name="Adryan B."/>
            <person name="Aguade M."/>
            <person name="Akashi H."/>
            <person name="Anderson W.W."/>
            <person name="Aquadro C.F."/>
            <person name="Ardell D.H."/>
            <person name="Arguello R."/>
            <person name="Artieri C.G."/>
            <person name="Barbash D.A."/>
            <person name="Barker D."/>
            <person name="Barsanti P."/>
            <person name="Batterham P."/>
            <person name="Batzoglou S."/>
            <person name="Begun D."/>
            <person name="Bhutkar A."/>
            <person name="Blanco E."/>
            <person name="Bosak S.A."/>
            <person name="Bradley R.K."/>
            <person name="Brand A.D."/>
            <person name="Brent M.R."/>
            <person name="Brooks A.N."/>
            <person name="Brown R.H."/>
            <person name="Butlin R.K."/>
            <person name="Caggese C."/>
            <person name="Calvi B.R."/>
            <person name="Bernardo de Carvalho A."/>
            <person name="Caspi A."/>
            <person name="Castrezana S."/>
            <person name="Celniker S.E."/>
            <person name="Chang J.L."/>
            <person name="Chapple C."/>
            <person name="Chatterji S."/>
            <person name="Chinwalla A."/>
            <person name="Civetta A."/>
            <person name="Clifton S.W."/>
            <person name="Comeron J.M."/>
            <person name="Costello J.C."/>
            <person name="Coyne J.A."/>
            <person name="Daub J."/>
            <person name="David R.G."/>
            <person name="Delcher A.L."/>
            <person name="Delehaunty K."/>
            <person name="Do C.B."/>
            <person name="Ebling H."/>
            <person name="Edwards K."/>
            <person name="Eickbush T."/>
            <person name="Evans J.D."/>
            <person name="Filipski A."/>
            <person name="Findeiss S."/>
            <person name="Freyhult E."/>
            <person name="Fulton L."/>
            <person name="Fulton R."/>
            <person name="Garcia A.C."/>
            <person name="Gardiner A."/>
            <person name="Garfield D.A."/>
            <person name="Garvin B.E."/>
            <person name="Gibson G."/>
            <person name="Gilbert D."/>
            <person name="Gnerre S."/>
            <person name="Godfrey J."/>
            <person name="Good R."/>
            <person name="Gotea V."/>
            <person name="Gravely B."/>
            <person name="Greenberg A.J."/>
            <person name="Griffiths-Jones S."/>
            <person name="Gross S."/>
            <person name="Guigo R."/>
            <person name="Gustafson E.A."/>
            <person name="Haerty W."/>
            <person name="Hahn M.W."/>
            <person name="Halligan D.L."/>
            <person name="Halpern A.L."/>
            <person name="Halter G.M."/>
            <person name="Han M.V."/>
            <person name="Heger A."/>
            <person name="Hillier L."/>
            <person name="Hinrichs A.S."/>
            <person name="Holmes I."/>
            <person name="Hoskins R.A."/>
            <person name="Hubisz M.J."/>
            <person name="Hultmark D."/>
            <person name="Huntley M.A."/>
            <person name="Jaffe D.B."/>
            <person name="Jagadeeshan S."/>
            <person name="Jeck W.R."/>
            <person name="Johnson J."/>
            <person name="Jones C.D."/>
            <person name="Jordan W.C."/>
            <person name="Karpen G.H."/>
            <person name="Kataoka E."/>
            <person name="Keightley P.D."/>
            <person name="Kheradpour P."/>
            <person name="Kirkness E.F."/>
            <person name="Koerich L.B."/>
            <person name="Kristiansen K."/>
            <person name="Kudrna D."/>
            <person name="Kulathinal R.J."/>
            <person name="Kumar S."/>
            <person name="Kwok R."/>
            <person name="Lander E."/>
            <person name="Langley C.H."/>
            <person name="Lapoint R."/>
            <person name="Lazzaro B.P."/>
            <person name="Lee S.J."/>
            <person name="Levesque L."/>
            <person name="Li R."/>
            <person name="Lin C.F."/>
            <person name="Lin M.F."/>
            <person name="Lindblad-Toh K."/>
            <person name="Llopart A."/>
            <person name="Long M."/>
            <person name="Low L."/>
            <person name="Lozovsky E."/>
            <person name="Lu J."/>
            <person name="Luo M."/>
            <person name="Machado C.A."/>
            <person name="Makalowski W."/>
            <person name="Marzo M."/>
            <person name="Matsuda M."/>
            <person name="Matzkin L."/>
            <person name="McAllister B."/>
            <person name="McBride C.S."/>
            <person name="McKernan B."/>
            <person name="McKernan K."/>
            <person name="Mendez-Lago M."/>
            <person name="Minx P."/>
            <person name="Mollenhauer M.U."/>
            <person name="Montooth K."/>
            <person name="Mount S.M."/>
            <person name="Mu X."/>
            <person name="Myers E."/>
            <person name="Negre B."/>
            <person name="Newfeld S."/>
            <person name="Nielsen R."/>
            <person name="Noor M.A."/>
            <person name="O'Grady P."/>
            <person name="Pachter L."/>
            <person name="Papaceit M."/>
            <person name="Parisi M.J."/>
            <person name="Parisi M."/>
            <person name="Parts L."/>
            <person name="Pedersen J.S."/>
            <person name="Pesole G."/>
            <person name="Phillippy A.M."/>
            <person name="Ponting C.P."/>
            <person name="Pop M."/>
            <person name="Porcelli D."/>
            <person name="Powell J.R."/>
            <person name="Prohaska S."/>
            <person name="Pruitt K."/>
            <person name="Puig M."/>
            <person name="Quesneville H."/>
            <person name="Ram K.R."/>
            <person name="Rand D."/>
            <person name="Rasmussen M.D."/>
            <person name="Reed L.K."/>
            <person name="Reenan R."/>
            <person name="Reily A."/>
            <person name="Remington K.A."/>
            <person name="Rieger T.T."/>
            <person name="Ritchie M.G."/>
            <person name="Robin C."/>
            <person name="Rogers Y.H."/>
            <person name="Rohde C."/>
            <person name="Rozas J."/>
            <person name="Rubenfield M.J."/>
            <person name="Ruiz A."/>
            <person name="Russo S."/>
            <person name="Salzberg S.L."/>
            <person name="Sanchez-Gracia A."/>
            <person name="Saranga D.J."/>
            <person name="Sato H."/>
            <person name="Schaeffer S.W."/>
            <person name="Schatz M.C."/>
            <person name="Schlenke T."/>
            <person name="Schwartz R."/>
            <person name="Segarra C."/>
            <person name="Singh R.S."/>
            <person name="Sirot L."/>
            <person name="Sirota M."/>
            <person name="Sisneros N.B."/>
            <person name="Smith C.D."/>
            <person name="Smith T.F."/>
            <person name="Spieth J."/>
            <person name="Stage D.E."/>
            <person name="Stark A."/>
            <person name="Stephan W."/>
            <person name="Strausberg R.L."/>
            <person name="Strempel S."/>
            <person name="Sturgill D."/>
            <person name="Sutton G."/>
            <person name="Sutton G.G."/>
            <person name="Tao W."/>
            <person name="Teichmann S."/>
            <person name="Tobari Y.N."/>
            <person name="Tomimura Y."/>
            <person name="Tsolas J.M."/>
            <person name="Valente V.L."/>
            <person name="Venter E."/>
            <person name="Venter J.C."/>
            <person name="Vicario S."/>
            <person name="Vieira F.G."/>
            <person name="Vilella A.J."/>
            <person name="Villasante A."/>
            <person name="Walenz B."/>
            <person name="Wang J."/>
            <person name="Wasserman M."/>
            <person name="Watts T."/>
            <person name="Wilson D."/>
            <person name="Wilson R.K."/>
            <person name="Wing R.A."/>
            <person name="Wolfner M.F."/>
            <person name="Wong A."/>
            <person name="Wong G.K."/>
            <person name="Wu C.I."/>
            <person name="Wu G."/>
            <person name="Yamamoto D."/>
            <person name="Yang H.P."/>
            <person name="Yang S.P."/>
            <person name="Yorke J.A."/>
            <person name="Yoshida K."/>
            <person name="Zdobnov E."/>
            <person name="Zhang P."/>
            <person name="Zhang Y."/>
            <person name="Zimin A.V."/>
            <person name="Baldwin J."/>
            <person name="Abdouelleil A."/>
            <person name="Abdulkadir J."/>
            <person name="Abebe A."/>
            <person name="Abera B."/>
            <person name="Abreu J."/>
            <person name="Acer S.C."/>
            <person name="Aftuck L."/>
            <person name="Alexander A."/>
            <person name="An P."/>
            <person name="Anderson E."/>
            <person name="Anderson S."/>
            <person name="Arachi H."/>
            <person name="Azer M."/>
            <person name="Bachantsang P."/>
            <person name="Barry A."/>
            <person name="Bayul T."/>
            <person name="Berlin A."/>
            <person name="Bessette D."/>
            <person name="Bloom T."/>
            <person name="Blye J."/>
            <person name="Boguslavskiy L."/>
            <person name="Bonnet C."/>
            <person name="Boukhgalter B."/>
            <person name="Bourzgui I."/>
            <person name="Brown A."/>
            <person name="Cahill P."/>
            <person name="Channer S."/>
            <person name="Cheshatsang Y."/>
            <person name="Chuda L."/>
            <person name="Citroen M."/>
            <person name="Collymore A."/>
            <person name="Cooke P."/>
            <person name="Costello M."/>
            <person name="D'Aco K."/>
            <person name="Daza R."/>
            <person name="De Haan G."/>
            <person name="DeGray S."/>
            <person name="DeMaso C."/>
            <person name="Dhargay N."/>
            <person name="Dooley K."/>
            <person name="Dooley E."/>
            <person name="Doricent M."/>
            <person name="Dorje P."/>
            <person name="Dorjee K."/>
            <person name="Dupes A."/>
            <person name="Elong R."/>
            <person name="Falk J."/>
            <person name="Farina A."/>
            <person name="Faro S."/>
            <person name="Ferguson D."/>
            <person name="Fisher S."/>
            <person name="Foley C.D."/>
            <person name="Franke A."/>
            <person name="Friedrich D."/>
            <person name="Gadbois L."/>
            <person name="Gearin G."/>
            <person name="Gearin C.R."/>
            <person name="Giannoukos G."/>
            <person name="Goode T."/>
            <person name="Graham J."/>
            <person name="Grandbois E."/>
            <person name="Grewal S."/>
            <person name="Gyaltsen K."/>
            <person name="Hafez N."/>
            <person name="Hagos B."/>
            <person name="Hall J."/>
            <person name="Henson C."/>
            <person name="Hollinger A."/>
            <person name="Honan T."/>
            <person name="Huard M.D."/>
            <person name="Hughes L."/>
            <person name="Hurhula B."/>
            <person name="Husby M.E."/>
            <person name="Kamat A."/>
            <person name="Kanga B."/>
            <person name="Kashin S."/>
            <person name="Khazanovich D."/>
            <person name="Kisner P."/>
            <person name="Lance K."/>
            <person name="Lara M."/>
            <person name="Lee W."/>
            <person name="Lennon N."/>
            <person name="Letendre F."/>
            <person name="LeVine R."/>
            <person name="Lipovsky A."/>
            <person name="Liu X."/>
            <person name="Liu J."/>
            <person name="Liu S."/>
            <person name="Lokyitsang T."/>
            <person name="Lokyitsang Y."/>
            <person name="Lubonja R."/>
            <person name="Lui A."/>
            <person name="MacDonald P."/>
            <person name="Magnisalis V."/>
            <person name="Maru K."/>
            <person name="Matthews C."/>
            <person name="McCusker W."/>
            <person name="McDonough S."/>
            <person name="Mehta T."/>
            <person name="Meldrim J."/>
            <person name="Meneus L."/>
            <person name="Mihai O."/>
            <person name="Mihalev A."/>
            <person name="Mihova T."/>
            <person name="Mittelman R."/>
            <person name="Mlenga V."/>
            <person name="Montmayeur A."/>
            <person name="Mulrain L."/>
            <person name="Navidi A."/>
            <person name="Naylor J."/>
            <person name="Negash T."/>
            <person name="Nguyen T."/>
            <person name="Nguyen N."/>
            <person name="Nicol R."/>
            <person name="Norbu C."/>
            <person name="Norbu N."/>
            <person name="Novod N."/>
            <person name="O'Neill B."/>
            <person name="Osman S."/>
            <person name="Markiewicz E."/>
            <person name="Oyono O.L."/>
            <person name="Patti C."/>
            <person name="Phunkhang P."/>
            <person name="Pierre F."/>
            <person name="Priest M."/>
            <person name="Raghuraman S."/>
            <person name="Rege F."/>
            <person name="Reyes R."/>
            <person name="Rise C."/>
            <person name="Rogov P."/>
            <person name="Ross K."/>
            <person name="Ryan E."/>
            <person name="Settipalli S."/>
            <person name="Shea T."/>
            <person name="Sherpa N."/>
            <person name="Shi L."/>
            <person name="Shih D."/>
            <person name="Sparrow T."/>
            <person name="Spaulding J."/>
            <person name="Stalker J."/>
            <person name="Stange-Thomann N."/>
            <person name="Stavropoulos S."/>
            <person name="Stone C."/>
            <person name="Strader C."/>
            <person name="Tesfaye S."/>
            <person name="Thomson T."/>
            <person name="Thoulutsang Y."/>
            <person name="Thoulutsang D."/>
            <person name="Topham K."/>
            <person name="Topping I."/>
            <person name="Tsamla T."/>
            <person name="Vassiliev H."/>
            <person name="Vo A."/>
            <person name="Wangchuk T."/>
            <person name="Wangdi T."/>
            <person name="Weiand M."/>
            <person name="Wilkinson J."/>
            <person name="Wilson A."/>
            <person name="Yadav S."/>
            <person name="Young G."/>
            <person name="Yu Q."/>
            <person name="Zembek L."/>
            <person name="Zhong D."/>
            <person name="Zimmer A."/>
            <person name="Zwirko Z."/>
            <person name="Jaffe D.B."/>
            <person name="Alvarez P."/>
            <person name="Brockman W."/>
            <person name="Butler J."/>
            <person name="Chin C."/>
            <person name="Gnerre S."/>
            <person name="Grabherr M."/>
            <person name="Kleber M."/>
            <person name="Mauceli E."/>
            <person name="MacCallum I."/>
        </authorList>
    </citation>
    <scope>NUCLEOTIDE SEQUENCE [LARGE SCALE GENOMIC DNA]</scope>
    <source>
        <strain evidence="10">Rob3c / Tucson 14021-0248.25</strain>
    </source>
</reference>
<dbReference type="STRING" id="7238.B4I2N6"/>
<comment type="function">
    <text evidence="8">Gustatory receptor which mediates acceptance or avoidance behavior, depending on its substrates.</text>
</comment>
<evidence type="ECO:0000313" key="10">
    <source>
        <dbReference type="Proteomes" id="UP000001292"/>
    </source>
</evidence>
<dbReference type="OMA" id="PFRIRIY"/>
<feature type="transmembrane region" description="Helical" evidence="8">
    <location>
        <begin position="350"/>
        <end position="370"/>
    </location>
</feature>
<evidence type="ECO:0000256" key="2">
    <source>
        <dbReference type="ARBA" id="ARBA00022475"/>
    </source>
</evidence>
<name>B4I2N6_DROSE</name>
<evidence type="ECO:0000256" key="3">
    <source>
        <dbReference type="ARBA" id="ARBA00022692"/>
    </source>
</evidence>
<dbReference type="PhylomeDB" id="B4I2N6"/>
<dbReference type="GO" id="GO:0007635">
    <property type="term" value="P:chemosensory behavior"/>
    <property type="evidence" value="ECO:0007669"/>
    <property type="project" value="TreeGrafter"/>
</dbReference>
<dbReference type="Proteomes" id="UP000001292">
    <property type="component" value="Unassembled WGS sequence"/>
</dbReference>
<dbReference type="HOGENOM" id="CLU_062910_0_0_1"/>